<comment type="caution">
    <text evidence="2">The sequence shown here is derived from an EMBL/GenBank/DDBJ whole genome shotgun (WGS) entry which is preliminary data.</text>
</comment>
<organism evidence="2 3">
    <name type="scientific">Demequina zhanjiangensis</name>
    <dbReference type="NCBI Taxonomy" id="3051659"/>
    <lineage>
        <taxon>Bacteria</taxon>
        <taxon>Bacillati</taxon>
        <taxon>Actinomycetota</taxon>
        <taxon>Actinomycetes</taxon>
        <taxon>Micrococcales</taxon>
        <taxon>Demequinaceae</taxon>
        <taxon>Demequina</taxon>
    </lineage>
</organism>
<dbReference type="RefSeq" id="WP_301126734.1">
    <property type="nucleotide sequence ID" value="NZ_JAUHPV010000002.1"/>
</dbReference>
<dbReference type="EMBL" id="JAUHPV010000002">
    <property type="protein sequence ID" value="MDN4472296.1"/>
    <property type="molecule type" value="Genomic_DNA"/>
</dbReference>
<protein>
    <recommendedName>
        <fullName evidence="4">WD40 repeat domain-containing protein</fullName>
    </recommendedName>
</protein>
<keyword evidence="1" id="KW-0812">Transmembrane</keyword>
<evidence type="ECO:0000313" key="2">
    <source>
        <dbReference type="EMBL" id="MDN4472296.1"/>
    </source>
</evidence>
<evidence type="ECO:0000256" key="1">
    <source>
        <dbReference type="SAM" id="Phobius"/>
    </source>
</evidence>
<keyword evidence="1" id="KW-1133">Transmembrane helix</keyword>
<dbReference type="InterPro" id="IPR011044">
    <property type="entry name" value="Quino_amine_DH_bsu"/>
</dbReference>
<dbReference type="SUPFAM" id="SSF50969">
    <property type="entry name" value="YVTN repeat-like/Quinoprotein amine dehydrogenase"/>
    <property type="match status" value="1"/>
</dbReference>
<sequence>MSDELGDELRALFAQEDARTDGAPDEVLAAVLAGAGRRRRGRTMLAVAASTVGVLAIGGASWAVTTVNRGADPVSQPTIHVTVTPSPDASVTASPAEVVDPYEGDLDGILADEYPEAVQTRPTVSESDTEFGIPIVYPEALVMEDWVWDRVGEGWSVATVGLPDYRHAGSVGVYEMPPSVIYLVSPEEVYFEIALLPEPLWNGVRVVSWDEEDETVRLSFDGGGSSGAVYDLRTGEWEEIVFASYGANADSNQFVAADAEGNELWSARSDNGTKLYRWDARSREWSASALVDQAPHVSAEQGGIAASWCAVSEEGDRVILTGTQDGAWTEIVVYSLTEDSLRTVSVPPVSDPWFLRGEWLDGSTAWFTAVGDDDYVIDLESGAVTAVGERPAGVQNHARSTMWSVGYGEPTDGAVTYRECMC</sequence>
<name>A0ABT8FZI4_9MICO</name>
<reference evidence="2" key="1">
    <citation type="submission" date="2023-06" db="EMBL/GenBank/DDBJ databases">
        <title>SYSU T00b26.</title>
        <authorList>
            <person name="Gao L."/>
            <person name="Fang B.-Z."/>
            <person name="Li W.-J."/>
        </authorList>
    </citation>
    <scope>NUCLEOTIDE SEQUENCE</scope>
    <source>
        <strain evidence="2">SYSU T00b26</strain>
    </source>
</reference>
<keyword evidence="3" id="KW-1185">Reference proteome</keyword>
<feature type="transmembrane region" description="Helical" evidence="1">
    <location>
        <begin position="44"/>
        <end position="64"/>
    </location>
</feature>
<evidence type="ECO:0000313" key="3">
    <source>
        <dbReference type="Proteomes" id="UP001172738"/>
    </source>
</evidence>
<evidence type="ECO:0008006" key="4">
    <source>
        <dbReference type="Google" id="ProtNLM"/>
    </source>
</evidence>
<gene>
    <name evidence="2" type="ORF">QQX04_04745</name>
</gene>
<proteinExistence type="predicted"/>
<keyword evidence="1" id="KW-0472">Membrane</keyword>
<accession>A0ABT8FZI4</accession>
<dbReference type="Proteomes" id="UP001172738">
    <property type="component" value="Unassembled WGS sequence"/>
</dbReference>